<feature type="compositionally biased region" description="Basic and acidic residues" evidence="1">
    <location>
        <begin position="296"/>
        <end position="310"/>
    </location>
</feature>
<dbReference type="AlphaFoldDB" id="A0A5N5LB47"/>
<dbReference type="Gene3D" id="3.50.50.60">
    <property type="entry name" value="FAD/NAD(P)-binding domain"/>
    <property type="match status" value="2"/>
</dbReference>
<dbReference type="EMBL" id="VFJC01000020">
    <property type="protein sequence ID" value="KAB5539995.1"/>
    <property type="molecule type" value="Genomic_DNA"/>
</dbReference>
<dbReference type="InterPro" id="IPR036188">
    <property type="entry name" value="FAD/NAD-bd_sf"/>
</dbReference>
<dbReference type="SUPFAM" id="SSF51905">
    <property type="entry name" value="FAD/NAD(P)-binding domain"/>
    <property type="match status" value="1"/>
</dbReference>
<dbReference type="Pfam" id="PF23150">
    <property type="entry name" value="CFAP61_dimer"/>
    <property type="match status" value="1"/>
</dbReference>
<feature type="domain" description="Cilia- and flagella-associated protein 61 N-terminal" evidence="2">
    <location>
        <begin position="341"/>
        <end position="472"/>
    </location>
</feature>
<dbReference type="Pfam" id="PF16092">
    <property type="entry name" value="CFAP61_N"/>
    <property type="match status" value="2"/>
</dbReference>
<evidence type="ECO:0000256" key="1">
    <source>
        <dbReference type="SAM" id="MobiDB-lite"/>
    </source>
</evidence>
<keyword evidence="5" id="KW-1185">Reference proteome</keyword>
<evidence type="ECO:0008006" key="6">
    <source>
        <dbReference type="Google" id="ProtNLM"/>
    </source>
</evidence>
<feature type="domain" description="CFAP61 dimerisation" evidence="3">
    <location>
        <begin position="957"/>
        <end position="1074"/>
    </location>
</feature>
<gene>
    <name evidence="4" type="ORF">PHYPO_G00095800</name>
</gene>
<dbReference type="InterPro" id="IPR032151">
    <property type="entry name" value="CFAP61_N"/>
</dbReference>
<proteinExistence type="predicted"/>
<evidence type="ECO:0000259" key="2">
    <source>
        <dbReference type="Pfam" id="PF16092"/>
    </source>
</evidence>
<dbReference type="InterPro" id="IPR056299">
    <property type="entry name" value="CFAP61_dimer"/>
</dbReference>
<evidence type="ECO:0000259" key="3">
    <source>
        <dbReference type="Pfam" id="PF23150"/>
    </source>
</evidence>
<comment type="caution">
    <text evidence="4">The sequence shown here is derived from an EMBL/GenBank/DDBJ whole genome shotgun (WGS) entry which is preliminary data.</text>
</comment>
<dbReference type="PANTHER" id="PTHR21178:SF8">
    <property type="entry name" value="CILIA- AND FLAGELLA-ASSOCIATED PROTEIN 61"/>
    <property type="match status" value="1"/>
</dbReference>
<sequence length="1153" mass="130413">MENMTTITSSTGEKKSVTVRRTESCDALKITELISPATAAVFGRVNVIHLLEKANLAVTISTATNEVLAHAALVDHPIGDLVDQASWEQLLQTHFNTTKFTPLNTIFLHLFVAQPGFSISSAKEIIRTVFNAITELEYICLVTPYSSSLEPALLDIFEPMPCVTEEVQCGAFVCHRHNYCPRLHVRRARVEDLIDLTYLEQMKTLSDCWPVQDTLAEKIEAEGEMNHVAVFENDGLAVGFIIVSGKFNLLLLNVEYELGPFDGLKRKKAEERSEDLDQSQHAESTDDITDPQKSNTETEVKEAEPIRAHTTDSSGNSAASEAEHNAFLIQIRIDKRFETRAVDCLPYVFQLFPERDFCIILVHTLDPDSPLRQTFVRAMPRDCRHRDLYILHRSGLLKTLEVRVAVSEDKSAIQGLVPQHEALMEDLELFFHRDPDVQAFVAQVEGQIIGVLVIKNEQDIEYIRANYDIENFVYFSHHQREEHGRLCQFALNPIFHHYAKHFLKEALRLAHKSCLYYRVYPSYHNDRSVSAHSLTAVLSCTVPVHPRRQIIYPLEDLGINAPSTLITMEQVPYALNHINRKLTMESKVNINAKIVVVGASDTSLAFLEALAFSPHLQFNNLTLISTHGLPEHLSTDNMSFLATSHCYSEWDHAQLSLRSWVNVVKGKMTGIDRRMTCVQVDGDHHIPYDHLILCTGQQYQMLCPTGIDISTWSSTSSVPKQRLRRYTGHIPSNLFTLNDQQDCTQAYHWLMENFVQQEGNAVVYGDTIDVYTCVETLLRLGVTGSRIHVVHQNAAGSSSCFQSLTMDQAVRMALENQDVHVHHNCLLAQMNDGQHPEPLTSVSFTTDGPPLRLECAVFFNFSCKGVDYDSFKAINSSYLLFDGRLVIDSTYHTNDCKIHAAGPLTKLSRCFYADQWSHSYFNSREVGQELAAMLLHLFDPTLEPPAKPAPDADRLLPIYTQPKITGGKLPGGYHYLHVTKPSGYTDISPSVSSAKGRCIVTGSVETGNYFQLRFSQHSMVESITCLSFNPLPVSNYLCLYGKHQLLLNRLYTRFDEDLIHDLYSYFRESWCMAIFHDRFADFQQEVHQIMTAELDTDSVSAPKFLEMVTDGTLEMSEDQSGQREALAKVKESVLQYLQFNQYHLPMYAQPGPL</sequence>
<protein>
    <recommendedName>
        <fullName evidence="6">Cilia- and flagella-associated protein 61 N-terminal domain-containing protein</fullName>
    </recommendedName>
</protein>
<dbReference type="Proteomes" id="UP000327468">
    <property type="component" value="Chromosome 19"/>
</dbReference>
<dbReference type="InterPro" id="IPR038884">
    <property type="entry name" value="CFAP61"/>
</dbReference>
<name>A0A5N5LB47_PANHP</name>
<evidence type="ECO:0000313" key="4">
    <source>
        <dbReference type="EMBL" id="KAB5539995.1"/>
    </source>
</evidence>
<dbReference type="PANTHER" id="PTHR21178">
    <property type="entry name" value="CILIA- AND FLAGELLA-ASSOCIATED PROTEIN 61"/>
    <property type="match status" value="1"/>
</dbReference>
<feature type="domain" description="Cilia- and flagella-associated protein 61 N-terminal" evidence="2">
    <location>
        <begin position="18"/>
        <end position="266"/>
    </location>
</feature>
<evidence type="ECO:0000313" key="5">
    <source>
        <dbReference type="Proteomes" id="UP000327468"/>
    </source>
</evidence>
<organism evidence="4 5">
    <name type="scientific">Pangasianodon hypophthalmus</name>
    <name type="common">Striped catfish</name>
    <name type="synonym">Helicophagus hypophthalmus</name>
    <dbReference type="NCBI Taxonomy" id="310915"/>
    <lineage>
        <taxon>Eukaryota</taxon>
        <taxon>Metazoa</taxon>
        <taxon>Chordata</taxon>
        <taxon>Craniata</taxon>
        <taxon>Vertebrata</taxon>
        <taxon>Euteleostomi</taxon>
        <taxon>Actinopterygii</taxon>
        <taxon>Neopterygii</taxon>
        <taxon>Teleostei</taxon>
        <taxon>Ostariophysi</taxon>
        <taxon>Siluriformes</taxon>
        <taxon>Pangasiidae</taxon>
        <taxon>Pangasianodon</taxon>
    </lineage>
</organism>
<accession>A0A5N5LB47</accession>
<reference evidence="4 5" key="1">
    <citation type="submission" date="2019-06" db="EMBL/GenBank/DDBJ databases">
        <title>A chromosome-scale genome assembly of the striped catfish, Pangasianodon hypophthalmus.</title>
        <authorList>
            <person name="Wen M."/>
            <person name="Zahm M."/>
            <person name="Roques C."/>
            <person name="Cabau C."/>
            <person name="Klopp C."/>
            <person name="Donnadieu C."/>
            <person name="Jouanno E."/>
            <person name="Avarre J.-C."/>
            <person name="Campet M."/>
            <person name="Ha T.T.T."/>
            <person name="Dugue R."/>
            <person name="Lampietro C."/>
            <person name="Louis A."/>
            <person name="Herpin A."/>
            <person name="Echchiki A."/>
            <person name="Berthelot C."/>
            <person name="Parey E."/>
            <person name="Roest-Crollius H."/>
            <person name="Braasch I."/>
            <person name="Postlethwait J."/>
            <person name="Bobe J."/>
            <person name="Montfort J."/>
            <person name="Bouchez O."/>
            <person name="Begum T."/>
            <person name="Schartl M."/>
            <person name="Guiguen Y."/>
        </authorList>
    </citation>
    <scope>NUCLEOTIDE SEQUENCE [LARGE SCALE GENOMIC DNA]</scope>
    <source>
        <strain evidence="4 5">Indonesia</strain>
        <tissue evidence="4">Blood</tissue>
    </source>
</reference>
<feature type="region of interest" description="Disordered" evidence="1">
    <location>
        <begin position="269"/>
        <end position="319"/>
    </location>
</feature>